<proteinExistence type="predicted"/>
<feature type="non-terminal residue" evidence="1">
    <location>
        <position position="1"/>
    </location>
</feature>
<organism evidence="1">
    <name type="scientific">Homalodisca liturata</name>
    <dbReference type="NCBI Taxonomy" id="320908"/>
    <lineage>
        <taxon>Eukaryota</taxon>
        <taxon>Metazoa</taxon>
        <taxon>Ecdysozoa</taxon>
        <taxon>Arthropoda</taxon>
        <taxon>Hexapoda</taxon>
        <taxon>Insecta</taxon>
        <taxon>Pterygota</taxon>
        <taxon>Neoptera</taxon>
        <taxon>Paraneoptera</taxon>
        <taxon>Hemiptera</taxon>
        <taxon>Auchenorrhyncha</taxon>
        <taxon>Membracoidea</taxon>
        <taxon>Cicadellidae</taxon>
        <taxon>Cicadellinae</taxon>
        <taxon>Proconiini</taxon>
        <taxon>Homalodisca</taxon>
    </lineage>
</organism>
<accession>A0A1B6J4X2</accession>
<reference evidence="1" key="1">
    <citation type="submission" date="2015-11" db="EMBL/GenBank/DDBJ databases">
        <title>De novo transcriptome assembly of four potential Pierce s Disease insect vectors from Arizona vineyards.</title>
        <authorList>
            <person name="Tassone E.E."/>
        </authorList>
    </citation>
    <scope>NUCLEOTIDE SEQUENCE</scope>
</reference>
<name>A0A1B6J4X2_9HEMI</name>
<feature type="non-terminal residue" evidence="1">
    <location>
        <position position="100"/>
    </location>
</feature>
<dbReference type="AlphaFoldDB" id="A0A1B6J4X2"/>
<gene>
    <name evidence="1" type="ORF">g.23836</name>
</gene>
<dbReference type="EMBL" id="GECU01013494">
    <property type="protein sequence ID" value="JAS94212.1"/>
    <property type="molecule type" value="Transcribed_RNA"/>
</dbReference>
<protein>
    <submittedName>
        <fullName evidence="1">Uncharacterized protein</fullName>
    </submittedName>
</protein>
<evidence type="ECO:0000313" key="1">
    <source>
        <dbReference type="EMBL" id="JAS94212.1"/>
    </source>
</evidence>
<sequence length="100" mass="11605">LGLCLIFVTKSGVIKYITKHDEERKKVDELKRVITENHDEQKSKILICEQLLKECIDAQSNTGDSSGRTWWRMSNLTVHLVDYTKARRRRQLGITLCCAK</sequence>